<dbReference type="SUPFAM" id="SSF53474">
    <property type="entry name" value="alpha/beta-Hydrolases"/>
    <property type="match status" value="1"/>
</dbReference>
<dbReference type="AlphaFoldDB" id="A0A4U6X6D9"/>
<evidence type="ECO:0000313" key="5">
    <source>
        <dbReference type="EMBL" id="TKW51020.1"/>
    </source>
</evidence>
<protein>
    <recommendedName>
        <fullName evidence="3">Carboxylic ester hydrolase</fullName>
        <ecNumber evidence="3">3.1.1.-</ecNumber>
    </recommendedName>
</protein>
<dbReference type="InterPro" id="IPR050654">
    <property type="entry name" value="AChE-related_enzymes"/>
</dbReference>
<name>A0A4U6X6D9_9PEZI</name>
<keyword evidence="2 3" id="KW-0378">Hydrolase</keyword>
<gene>
    <name evidence="5" type="primary">BCHE</name>
    <name evidence="5" type="ORF">CTA1_9764</name>
</gene>
<dbReference type="Gene3D" id="3.40.50.1820">
    <property type="entry name" value="alpha/beta hydrolase"/>
    <property type="match status" value="2"/>
</dbReference>
<dbReference type="PROSITE" id="PS00122">
    <property type="entry name" value="CARBOXYLESTERASE_B_1"/>
    <property type="match status" value="1"/>
</dbReference>
<keyword evidence="3" id="KW-0732">Signal</keyword>
<evidence type="ECO:0000256" key="1">
    <source>
        <dbReference type="ARBA" id="ARBA00005964"/>
    </source>
</evidence>
<reference evidence="5 6" key="1">
    <citation type="journal article" date="2019" name="PLoS ONE">
        <title>Comparative genome analysis indicates high evolutionary potential of pathogenicity genes in Colletotrichum tanaceti.</title>
        <authorList>
            <person name="Lelwala R.V."/>
            <person name="Korhonen P.K."/>
            <person name="Young N.D."/>
            <person name="Scott J.B."/>
            <person name="Ades P.A."/>
            <person name="Gasser R.B."/>
            <person name="Taylor P.W.J."/>
        </authorList>
    </citation>
    <scope>NUCLEOTIDE SEQUENCE [LARGE SCALE GENOMIC DNA]</scope>
    <source>
        <strain evidence="5">BRIP57314</strain>
    </source>
</reference>
<dbReference type="InterPro" id="IPR019826">
    <property type="entry name" value="Carboxylesterase_B_AS"/>
</dbReference>
<dbReference type="PROSITE" id="PS51257">
    <property type="entry name" value="PROKAR_LIPOPROTEIN"/>
    <property type="match status" value="1"/>
</dbReference>
<dbReference type="InterPro" id="IPR002018">
    <property type="entry name" value="CarbesteraseB"/>
</dbReference>
<dbReference type="InterPro" id="IPR029058">
    <property type="entry name" value="AB_hydrolase_fold"/>
</dbReference>
<feature type="signal peptide" evidence="3">
    <location>
        <begin position="1"/>
        <end position="23"/>
    </location>
</feature>
<accession>A0A4U6X6D9</accession>
<dbReference type="GO" id="GO:0052689">
    <property type="term" value="F:carboxylic ester hydrolase activity"/>
    <property type="evidence" value="ECO:0007669"/>
    <property type="project" value="TreeGrafter"/>
</dbReference>
<keyword evidence="6" id="KW-1185">Reference proteome</keyword>
<dbReference type="EC" id="3.1.1.-" evidence="3"/>
<sequence>MRPVVTLASASSLACWALTGGLAAVLVASPPAAGRCGSSGFLTVQTSNGPITGHPAASNGSGVLEYLGIPYVRPPVGDLRFAPPERFTGNTSYEASSFGFDCPLSPSRRVDYPDMTPQAQLIVGYFASGAGTPQSEDCLTLNIWTRREGEAQKPVIVFFYGGRFAIGNTNSPFYNGKYFAAAQDVVVVTVNYRLSVFGFPGFPGGPQNLGLRDQRAAVEWVRDNIAGFGGDPARITIAGQSSGGVAVDYWAYAYAGDPIVNGLVAPSGNAFSFPLNGPSVPERNWESVVAAVNCTGADAARVMACMRAQRWEAIKAAAAAVRPTSSSSVLRAIPPFYPRVDNEIVFDDYVSLTESGSFAKLPILLGNNDNEDGYYRIPAYGNGVVPTPEQVASFLLESFTCPNAYQAEARRTRGVPAWVYRYFGDWDNTRLFPTSGAYHGVDLHMVFGASEDVSGGIAASAPQRRTTALVQRAWAAFAGDPVDGLRSVLGWPRFDPREESLVLLAVDNRPEARFVRPRVYDAPCSTVTMGALATPAPA</sequence>
<dbReference type="PANTHER" id="PTHR43918:SF4">
    <property type="entry name" value="CARBOXYLIC ESTER HYDROLASE"/>
    <property type="match status" value="1"/>
</dbReference>
<feature type="chain" id="PRO_5021039185" description="Carboxylic ester hydrolase" evidence="3">
    <location>
        <begin position="24"/>
        <end position="538"/>
    </location>
</feature>
<proteinExistence type="inferred from homology"/>
<dbReference type="Pfam" id="PF00135">
    <property type="entry name" value="COesterase"/>
    <property type="match status" value="1"/>
</dbReference>
<evidence type="ECO:0000259" key="4">
    <source>
        <dbReference type="Pfam" id="PF00135"/>
    </source>
</evidence>
<dbReference type="PANTHER" id="PTHR43918">
    <property type="entry name" value="ACETYLCHOLINESTERASE"/>
    <property type="match status" value="1"/>
</dbReference>
<dbReference type="STRING" id="1306861.A0A4U6X6D9"/>
<organism evidence="5 6">
    <name type="scientific">Colletotrichum tanaceti</name>
    <dbReference type="NCBI Taxonomy" id="1306861"/>
    <lineage>
        <taxon>Eukaryota</taxon>
        <taxon>Fungi</taxon>
        <taxon>Dikarya</taxon>
        <taxon>Ascomycota</taxon>
        <taxon>Pezizomycotina</taxon>
        <taxon>Sordariomycetes</taxon>
        <taxon>Hypocreomycetidae</taxon>
        <taxon>Glomerellales</taxon>
        <taxon>Glomerellaceae</taxon>
        <taxon>Colletotrichum</taxon>
        <taxon>Colletotrichum destructivum species complex</taxon>
    </lineage>
</organism>
<dbReference type="Proteomes" id="UP000310108">
    <property type="component" value="Unassembled WGS sequence"/>
</dbReference>
<comment type="caution">
    <text evidence="5">The sequence shown here is derived from an EMBL/GenBank/DDBJ whole genome shotgun (WGS) entry which is preliminary data.</text>
</comment>
<dbReference type="EMBL" id="PJEX01000341">
    <property type="protein sequence ID" value="TKW51020.1"/>
    <property type="molecule type" value="Genomic_DNA"/>
</dbReference>
<dbReference type="PROSITE" id="PS00941">
    <property type="entry name" value="CARBOXYLESTERASE_B_2"/>
    <property type="match status" value="1"/>
</dbReference>
<evidence type="ECO:0000256" key="3">
    <source>
        <dbReference type="RuleBase" id="RU361235"/>
    </source>
</evidence>
<feature type="domain" description="Carboxylesterase type B" evidence="4">
    <location>
        <begin position="43"/>
        <end position="375"/>
    </location>
</feature>
<dbReference type="InterPro" id="IPR019819">
    <property type="entry name" value="Carboxylesterase_B_CS"/>
</dbReference>
<dbReference type="OrthoDB" id="408631at2759"/>
<evidence type="ECO:0000313" key="6">
    <source>
        <dbReference type="Proteomes" id="UP000310108"/>
    </source>
</evidence>
<evidence type="ECO:0000256" key="2">
    <source>
        <dbReference type="ARBA" id="ARBA00022801"/>
    </source>
</evidence>
<comment type="similarity">
    <text evidence="1 3">Belongs to the type-B carboxylesterase/lipase family.</text>
</comment>